<dbReference type="PANTHER" id="PTHR21340:SF0">
    <property type="entry name" value="BIS(5'-NUCLEOSYL)-TETRAPHOSPHATASE [ASYMMETRICAL]"/>
    <property type="match status" value="1"/>
</dbReference>
<organism evidence="3 4">
    <name type="scientific">Archangium lansingense</name>
    <dbReference type="NCBI Taxonomy" id="2995310"/>
    <lineage>
        <taxon>Bacteria</taxon>
        <taxon>Pseudomonadati</taxon>
        <taxon>Myxococcota</taxon>
        <taxon>Myxococcia</taxon>
        <taxon>Myxococcales</taxon>
        <taxon>Cystobacterineae</taxon>
        <taxon>Archangiaceae</taxon>
        <taxon>Archangium</taxon>
    </lineage>
</organism>
<dbReference type="InterPro" id="IPR000086">
    <property type="entry name" value="NUDIX_hydrolase_dom"/>
</dbReference>
<gene>
    <name evidence="3" type="ORF">OV287_02425</name>
</gene>
<name>A0ABT3ZVB1_9BACT</name>
<dbReference type="PANTHER" id="PTHR21340">
    <property type="entry name" value="DIADENOSINE 5,5-P1,P4-TETRAPHOSPHATE PYROPHOSPHOHYDROLASE MUTT"/>
    <property type="match status" value="1"/>
</dbReference>
<accession>A0ABT3ZVB1</accession>
<dbReference type="PROSITE" id="PS00893">
    <property type="entry name" value="NUDIX_BOX"/>
    <property type="match status" value="1"/>
</dbReference>
<feature type="domain" description="Nudix hydrolase" evidence="2">
    <location>
        <begin position="23"/>
        <end position="150"/>
    </location>
</feature>
<dbReference type="Gene3D" id="3.90.79.10">
    <property type="entry name" value="Nucleoside Triphosphate Pyrophosphohydrolase"/>
    <property type="match status" value="1"/>
</dbReference>
<dbReference type="InterPro" id="IPR020084">
    <property type="entry name" value="NUDIX_hydrolase_CS"/>
</dbReference>
<dbReference type="InterPro" id="IPR015797">
    <property type="entry name" value="NUDIX_hydrolase-like_dom_sf"/>
</dbReference>
<dbReference type="Proteomes" id="UP001207654">
    <property type="component" value="Unassembled WGS sequence"/>
</dbReference>
<proteinExistence type="predicted"/>
<dbReference type="EMBL" id="JAPNKA010000001">
    <property type="protein sequence ID" value="MCY1073328.1"/>
    <property type="molecule type" value="Genomic_DNA"/>
</dbReference>
<evidence type="ECO:0000313" key="3">
    <source>
        <dbReference type="EMBL" id="MCY1073328.1"/>
    </source>
</evidence>
<protein>
    <submittedName>
        <fullName evidence="3">NUDIX domain-containing protein</fullName>
    </submittedName>
</protein>
<evidence type="ECO:0000259" key="2">
    <source>
        <dbReference type="PROSITE" id="PS51462"/>
    </source>
</evidence>
<evidence type="ECO:0000313" key="4">
    <source>
        <dbReference type="Proteomes" id="UP001207654"/>
    </source>
</evidence>
<evidence type="ECO:0000256" key="1">
    <source>
        <dbReference type="ARBA" id="ARBA00022801"/>
    </source>
</evidence>
<dbReference type="InterPro" id="IPR051325">
    <property type="entry name" value="Nudix_hydrolase_domain"/>
</dbReference>
<dbReference type="PROSITE" id="PS51462">
    <property type="entry name" value="NUDIX"/>
    <property type="match status" value="1"/>
</dbReference>
<keyword evidence="1" id="KW-0378">Hydrolase</keyword>
<sequence>MRPPGMSPSITQFGKKVPGKVYVDRPGAYAVIVNAQGAVALIRVPQGYFLPGGGIDPNEDARSALAREVLEETGHEVHVVRELGWAAQFLVARHEELYLNKVGQFFVARLGPKRQAPHEVDHSLEWLPMAEAKKRLRHEFQSWALARFESSHDRP</sequence>
<keyword evidence="4" id="KW-1185">Reference proteome</keyword>
<dbReference type="Pfam" id="PF00293">
    <property type="entry name" value="NUDIX"/>
    <property type="match status" value="1"/>
</dbReference>
<dbReference type="SUPFAM" id="SSF55811">
    <property type="entry name" value="Nudix"/>
    <property type="match status" value="1"/>
</dbReference>
<reference evidence="3 4" key="1">
    <citation type="submission" date="2022-11" db="EMBL/GenBank/DDBJ databases">
        <title>Minimal conservation of predation-associated metabolite biosynthetic gene clusters underscores biosynthetic potential of Myxococcota including descriptions for ten novel species: Archangium lansinium sp. nov., Myxococcus landrumus sp. nov., Nannocystis bai.</title>
        <authorList>
            <person name="Ahearne A."/>
            <person name="Stevens C."/>
            <person name="Phillips K."/>
        </authorList>
    </citation>
    <scope>NUCLEOTIDE SEQUENCE [LARGE SCALE GENOMIC DNA]</scope>
    <source>
        <strain evidence="3 4">MIWBW</strain>
    </source>
</reference>
<dbReference type="RefSeq" id="WP_267532340.1">
    <property type="nucleotide sequence ID" value="NZ_JAPNKA010000001.1"/>
</dbReference>
<comment type="caution">
    <text evidence="3">The sequence shown here is derived from an EMBL/GenBank/DDBJ whole genome shotgun (WGS) entry which is preliminary data.</text>
</comment>